<proteinExistence type="predicted"/>
<evidence type="ECO:0000313" key="1">
    <source>
        <dbReference type="EMBL" id="CAE0570258.1"/>
    </source>
</evidence>
<protein>
    <recommendedName>
        <fullName evidence="2">Kelch domain-containing protein</fullName>
    </recommendedName>
</protein>
<dbReference type="InterPro" id="IPR015915">
    <property type="entry name" value="Kelch-typ_b-propeller"/>
</dbReference>
<dbReference type="PRINTS" id="PR00501">
    <property type="entry name" value="KELCHREPEAT"/>
</dbReference>
<dbReference type="Gene3D" id="2.120.10.80">
    <property type="entry name" value="Kelch-type beta propeller"/>
    <property type="match status" value="1"/>
</dbReference>
<evidence type="ECO:0008006" key="2">
    <source>
        <dbReference type="Google" id="ProtNLM"/>
    </source>
</evidence>
<dbReference type="SUPFAM" id="SSF117281">
    <property type="entry name" value="Kelch motif"/>
    <property type="match status" value="1"/>
</dbReference>
<reference evidence="1" key="1">
    <citation type="submission" date="2021-01" db="EMBL/GenBank/DDBJ databases">
        <authorList>
            <person name="Corre E."/>
            <person name="Pelletier E."/>
            <person name="Niang G."/>
            <person name="Scheremetjew M."/>
            <person name="Finn R."/>
            <person name="Kale V."/>
            <person name="Holt S."/>
            <person name="Cochrane G."/>
            <person name="Meng A."/>
            <person name="Brown T."/>
            <person name="Cohen L."/>
        </authorList>
    </citation>
    <scope>NUCLEOTIDE SEQUENCE</scope>
    <source>
        <strain evidence="1">379</strain>
    </source>
</reference>
<dbReference type="AlphaFoldDB" id="A0A7S3T1Z6"/>
<dbReference type="InterPro" id="IPR006652">
    <property type="entry name" value="Kelch_1"/>
</dbReference>
<gene>
    <name evidence="1" type="ORF">EHUX00137_LOCUS30095</name>
</gene>
<accession>A0A7S3T1Z6</accession>
<dbReference type="Pfam" id="PF01344">
    <property type="entry name" value="Kelch_1"/>
    <property type="match status" value="1"/>
</dbReference>
<name>A0A7S3T1Z6_EMIHU</name>
<sequence>MLWAGTMAATKPSARWNDTTRRWMHGRRWRRWRMSGILTLWQLGVISPWRWVLDGKLYAVGGEDINSNPLSSVERYDPATNVWESVAPMATARSRPGVALL</sequence>
<dbReference type="SMART" id="SM00612">
    <property type="entry name" value="Kelch"/>
    <property type="match status" value="1"/>
</dbReference>
<dbReference type="EMBL" id="HBIR01038569">
    <property type="protein sequence ID" value="CAE0570258.1"/>
    <property type="molecule type" value="Transcribed_RNA"/>
</dbReference>
<organism evidence="1">
    <name type="scientific">Emiliania huxleyi</name>
    <name type="common">Coccolithophore</name>
    <name type="synonym">Pontosphaera huxleyi</name>
    <dbReference type="NCBI Taxonomy" id="2903"/>
    <lineage>
        <taxon>Eukaryota</taxon>
        <taxon>Haptista</taxon>
        <taxon>Haptophyta</taxon>
        <taxon>Prymnesiophyceae</taxon>
        <taxon>Isochrysidales</taxon>
        <taxon>Noelaerhabdaceae</taxon>
        <taxon>Emiliania</taxon>
    </lineage>
</organism>